<proteinExistence type="predicted"/>
<dbReference type="OMA" id="IEFQDPR"/>
<dbReference type="AlphaFoldDB" id="A0A6P6YHL2"/>
<dbReference type="SUPFAM" id="SSF54928">
    <property type="entry name" value="RNA-binding domain, RBD"/>
    <property type="match status" value="1"/>
</dbReference>
<dbReference type="KEGG" id="dpte:113798428"/>
<feature type="compositionally biased region" description="Basic residues" evidence="3">
    <location>
        <begin position="128"/>
        <end position="167"/>
    </location>
</feature>
<dbReference type="GeneID" id="113798428"/>
<dbReference type="InterPro" id="IPR050907">
    <property type="entry name" value="SRSF"/>
</dbReference>
<keyword evidence="5" id="KW-1185">Reference proteome</keyword>
<organism evidence="5 6">
    <name type="scientific">Dermatophagoides pteronyssinus</name>
    <name type="common">European house dust mite</name>
    <dbReference type="NCBI Taxonomy" id="6956"/>
    <lineage>
        <taxon>Eukaryota</taxon>
        <taxon>Metazoa</taxon>
        <taxon>Ecdysozoa</taxon>
        <taxon>Arthropoda</taxon>
        <taxon>Chelicerata</taxon>
        <taxon>Arachnida</taxon>
        <taxon>Acari</taxon>
        <taxon>Acariformes</taxon>
        <taxon>Sarcoptiformes</taxon>
        <taxon>Astigmata</taxon>
        <taxon>Psoroptidia</taxon>
        <taxon>Analgoidea</taxon>
        <taxon>Pyroglyphidae</taxon>
        <taxon>Dermatophagoidinae</taxon>
        <taxon>Dermatophagoides</taxon>
    </lineage>
</organism>
<reference evidence="6" key="1">
    <citation type="submission" date="2025-08" db="UniProtKB">
        <authorList>
            <consortium name="RefSeq"/>
        </authorList>
    </citation>
    <scope>IDENTIFICATION</scope>
    <source>
        <strain evidence="6">Airmid</strain>
    </source>
</reference>
<dbReference type="FunCoup" id="A0A6P6YHL2">
    <property type="interactions" value="102"/>
</dbReference>
<feature type="compositionally biased region" description="Gly residues" evidence="3">
    <location>
        <begin position="94"/>
        <end position="116"/>
    </location>
</feature>
<dbReference type="GO" id="GO:0003723">
    <property type="term" value="F:RNA binding"/>
    <property type="evidence" value="ECO:0007669"/>
    <property type="project" value="UniProtKB-UniRule"/>
</dbReference>
<dbReference type="CDD" id="cd12373">
    <property type="entry name" value="RRM_SRSF3_like"/>
    <property type="match status" value="1"/>
</dbReference>
<keyword evidence="1 2" id="KW-0694">RNA-binding</keyword>
<name>A0A6P6YHL2_DERPT</name>
<protein>
    <submittedName>
        <fullName evidence="6">RNA-binding protein 1-like</fullName>
    </submittedName>
</protein>
<dbReference type="OrthoDB" id="5970at2759"/>
<evidence type="ECO:0000256" key="3">
    <source>
        <dbReference type="SAM" id="MobiDB-lite"/>
    </source>
</evidence>
<sequence length="180" mass="20244">MMARGFRSWNPDCKVYVGNLQDNCLKTDVENAFSKFGPLKNVWVARNPPGFAFVEFEDSRDAEDSVRALDGTRIGGNRVRVEMSHGRSRRGGGGRRFGGGPGPGFDRGGGGGGVDRYGGPSIRNNRRDFRRRSISRSRSRSPPRRRYSSRTPSRSRSRSRSTSRNRPRTPPSRSPSRERR</sequence>
<dbReference type="FunFam" id="3.30.70.330:FF:001074">
    <property type="entry name" value="Splicing factor, arginine/serine-rich 7"/>
    <property type="match status" value="1"/>
</dbReference>
<evidence type="ECO:0000313" key="6">
    <source>
        <dbReference type="RefSeq" id="XP_027204770.1"/>
    </source>
</evidence>
<dbReference type="InParanoid" id="A0A6P6YHL2"/>
<dbReference type="RefSeq" id="XP_027204770.1">
    <property type="nucleotide sequence ID" value="XM_027348969.1"/>
</dbReference>
<dbReference type="PANTHER" id="PTHR23147">
    <property type="entry name" value="SERINE/ARGININE RICH SPLICING FACTOR"/>
    <property type="match status" value="1"/>
</dbReference>
<dbReference type="InterPro" id="IPR012677">
    <property type="entry name" value="Nucleotide-bd_a/b_plait_sf"/>
</dbReference>
<gene>
    <name evidence="6" type="primary">LOC113798428</name>
</gene>
<dbReference type="PROSITE" id="PS50102">
    <property type="entry name" value="RRM"/>
    <property type="match status" value="1"/>
</dbReference>
<dbReference type="SMART" id="SM00360">
    <property type="entry name" value="RRM"/>
    <property type="match status" value="1"/>
</dbReference>
<feature type="region of interest" description="Disordered" evidence="3">
    <location>
        <begin position="77"/>
        <end position="180"/>
    </location>
</feature>
<dbReference type="InterPro" id="IPR000504">
    <property type="entry name" value="RRM_dom"/>
</dbReference>
<dbReference type="InterPro" id="IPR035979">
    <property type="entry name" value="RBD_domain_sf"/>
</dbReference>
<evidence type="ECO:0000256" key="1">
    <source>
        <dbReference type="ARBA" id="ARBA00022884"/>
    </source>
</evidence>
<accession>A0A6P6YHL2</accession>
<evidence type="ECO:0000256" key="2">
    <source>
        <dbReference type="PROSITE-ProRule" id="PRU00176"/>
    </source>
</evidence>
<dbReference type="Pfam" id="PF00076">
    <property type="entry name" value="RRM_1"/>
    <property type="match status" value="1"/>
</dbReference>
<dbReference type="Gene3D" id="3.30.70.330">
    <property type="match status" value="1"/>
</dbReference>
<evidence type="ECO:0000313" key="5">
    <source>
        <dbReference type="Proteomes" id="UP000515146"/>
    </source>
</evidence>
<dbReference type="Proteomes" id="UP000515146">
    <property type="component" value="Unplaced"/>
</dbReference>
<feature type="domain" description="RRM" evidence="4">
    <location>
        <begin position="13"/>
        <end position="86"/>
    </location>
</feature>
<evidence type="ECO:0000259" key="4">
    <source>
        <dbReference type="PROSITE" id="PS50102"/>
    </source>
</evidence>